<reference evidence="3" key="1">
    <citation type="journal article" date="2023" name="Commun. Biol.">
        <title>Genome analysis of Parmales, the sister group of diatoms, reveals the evolutionary specialization of diatoms from phago-mixotrophs to photoautotrophs.</title>
        <authorList>
            <person name="Ban H."/>
            <person name="Sato S."/>
            <person name="Yoshikawa S."/>
            <person name="Yamada K."/>
            <person name="Nakamura Y."/>
            <person name="Ichinomiya M."/>
            <person name="Sato N."/>
            <person name="Blanc-Mathieu R."/>
            <person name="Endo H."/>
            <person name="Kuwata A."/>
            <person name="Ogata H."/>
        </authorList>
    </citation>
    <scope>NUCLEOTIDE SEQUENCE [LARGE SCALE GENOMIC DNA]</scope>
    <source>
        <strain evidence="3">NIES 3701</strain>
    </source>
</reference>
<name>A0A9W7AHA8_9STRA</name>
<comment type="caution">
    <text evidence="2">The sequence shown here is derived from an EMBL/GenBank/DDBJ whole genome shotgun (WGS) entry which is preliminary data.</text>
</comment>
<dbReference type="EMBL" id="BRXY01000136">
    <property type="protein sequence ID" value="GMH69930.1"/>
    <property type="molecule type" value="Genomic_DNA"/>
</dbReference>
<feature type="compositionally biased region" description="Basic residues" evidence="1">
    <location>
        <begin position="118"/>
        <end position="128"/>
    </location>
</feature>
<dbReference type="Proteomes" id="UP001165085">
    <property type="component" value="Unassembled WGS sequence"/>
</dbReference>
<gene>
    <name evidence="2" type="ORF">TrST_g14130</name>
</gene>
<protein>
    <submittedName>
        <fullName evidence="2">Uncharacterized protein</fullName>
    </submittedName>
</protein>
<dbReference type="AlphaFoldDB" id="A0A9W7AHA8"/>
<proteinExistence type="predicted"/>
<evidence type="ECO:0000256" key="1">
    <source>
        <dbReference type="SAM" id="MobiDB-lite"/>
    </source>
</evidence>
<keyword evidence="3" id="KW-1185">Reference proteome</keyword>
<feature type="region of interest" description="Disordered" evidence="1">
    <location>
        <begin position="105"/>
        <end position="128"/>
    </location>
</feature>
<accession>A0A9W7AHA8</accession>
<evidence type="ECO:0000313" key="3">
    <source>
        <dbReference type="Proteomes" id="UP001165085"/>
    </source>
</evidence>
<organism evidence="2 3">
    <name type="scientific">Triparma strigata</name>
    <dbReference type="NCBI Taxonomy" id="1606541"/>
    <lineage>
        <taxon>Eukaryota</taxon>
        <taxon>Sar</taxon>
        <taxon>Stramenopiles</taxon>
        <taxon>Ochrophyta</taxon>
        <taxon>Bolidophyceae</taxon>
        <taxon>Parmales</taxon>
        <taxon>Triparmaceae</taxon>
        <taxon>Triparma</taxon>
    </lineage>
</organism>
<dbReference type="OrthoDB" id="203338at2759"/>
<sequence length="128" mass="14572">MDQMESGEFHDPIAMCEQKTIDLTAAKEELMMEEDILLTERDQIRHAVTVANQKIRELDDSIVRRRVQMTLFDRAISGLLSGFDSIVYTTDQLLGMASGLEFQGGVSDSEEEDEVEKHKKNKKPVVIR</sequence>
<evidence type="ECO:0000313" key="2">
    <source>
        <dbReference type="EMBL" id="GMH69930.1"/>
    </source>
</evidence>